<protein>
    <submittedName>
        <fullName evidence="1">Uncharacterized protein</fullName>
    </submittedName>
</protein>
<organism evidence="1 2">
    <name type="scientific">Prosthecochloris aestuarii (strain DSM 271 / SK 413)</name>
    <dbReference type="NCBI Taxonomy" id="290512"/>
    <lineage>
        <taxon>Bacteria</taxon>
        <taxon>Pseudomonadati</taxon>
        <taxon>Chlorobiota</taxon>
        <taxon>Chlorobiia</taxon>
        <taxon>Chlorobiales</taxon>
        <taxon>Chlorobiaceae</taxon>
        <taxon>Prosthecochloris</taxon>
    </lineage>
</organism>
<proteinExistence type="predicted"/>
<name>B4S6U8_PROA2</name>
<evidence type="ECO:0000313" key="2">
    <source>
        <dbReference type="Proteomes" id="UP000002725"/>
    </source>
</evidence>
<keyword evidence="2" id="KW-1185">Reference proteome</keyword>
<dbReference type="HOGENOM" id="CLU_2035897_0_0_10"/>
<dbReference type="AlphaFoldDB" id="B4S6U8"/>
<dbReference type="Proteomes" id="UP000002725">
    <property type="component" value="Chromosome"/>
</dbReference>
<dbReference type="STRING" id="290512.Paes_2307"/>
<reference evidence="1" key="1">
    <citation type="submission" date="2008-06" db="EMBL/GenBank/DDBJ databases">
        <title>Complete sequence of chromosome of Prosthecochloris aestuarii DSM 271.</title>
        <authorList>
            <consortium name="US DOE Joint Genome Institute"/>
            <person name="Lucas S."/>
            <person name="Copeland A."/>
            <person name="Lapidus A."/>
            <person name="Glavina del Rio T."/>
            <person name="Dalin E."/>
            <person name="Tice H."/>
            <person name="Bruce D."/>
            <person name="Goodwin L."/>
            <person name="Pitluck S."/>
            <person name="Schmutz J."/>
            <person name="Larimer F."/>
            <person name="Land M."/>
            <person name="Hauser L."/>
            <person name="Kyrpides N."/>
            <person name="Anderson I."/>
            <person name="Liu Z."/>
            <person name="Li T."/>
            <person name="Zhao F."/>
            <person name="Overmann J."/>
            <person name="Bryant D.A."/>
            <person name="Richardson P."/>
        </authorList>
    </citation>
    <scope>NUCLEOTIDE SEQUENCE [LARGE SCALE GENOMIC DNA]</scope>
    <source>
        <strain evidence="1">DSM 271</strain>
    </source>
</reference>
<dbReference type="KEGG" id="paa:Paes_2307"/>
<dbReference type="eggNOG" id="COG2801">
    <property type="taxonomic scope" value="Bacteria"/>
</dbReference>
<gene>
    <name evidence="1" type="ordered locus">Paes_2307</name>
</gene>
<accession>B4S6U8</accession>
<evidence type="ECO:0000313" key="1">
    <source>
        <dbReference type="EMBL" id="ACF47303.1"/>
    </source>
</evidence>
<dbReference type="EMBL" id="CP001108">
    <property type="protein sequence ID" value="ACF47303.1"/>
    <property type="molecule type" value="Genomic_DNA"/>
</dbReference>
<sequence length="121" mass="14362">MVRFFGLTSGAREVKKRSWGSLTASWVPHDIRDAGIDFVQYWTGKSGIAVTRFIQWLGIATSKYYSWQNRYGKVNEHNGLIPRDFWLEEWEKQAIINFHTQYPLEGYRRLTYMMLVRILLP</sequence>